<evidence type="ECO:0000256" key="1">
    <source>
        <dbReference type="ARBA" id="ARBA00004496"/>
    </source>
</evidence>
<dbReference type="PANTHER" id="PTHR15811:SF5">
    <property type="entry name" value="MTH938 DOMAIN-CONTAINING PROTEIN"/>
    <property type="match status" value="1"/>
</dbReference>
<dbReference type="Pfam" id="PF04430">
    <property type="entry name" value="DUF498"/>
    <property type="match status" value="1"/>
</dbReference>
<dbReference type="AlphaFoldDB" id="A0AA39WT02"/>
<dbReference type="PANTHER" id="PTHR15811">
    <property type="entry name" value="MTH938 DOMAIN-CONTAINING PROTEIN"/>
    <property type="match status" value="1"/>
</dbReference>
<reference evidence="6" key="1">
    <citation type="submission" date="2023-06" db="EMBL/GenBank/DDBJ databases">
        <title>Genome-scale phylogeny and comparative genomics of the fungal order Sordariales.</title>
        <authorList>
            <consortium name="Lawrence Berkeley National Laboratory"/>
            <person name="Hensen N."/>
            <person name="Bonometti L."/>
            <person name="Westerberg I."/>
            <person name="Brannstrom I.O."/>
            <person name="Guillou S."/>
            <person name="Cros-Aarteil S."/>
            <person name="Calhoun S."/>
            <person name="Haridas S."/>
            <person name="Kuo A."/>
            <person name="Mondo S."/>
            <person name="Pangilinan J."/>
            <person name="Riley R."/>
            <person name="Labutti K."/>
            <person name="Andreopoulos B."/>
            <person name="Lipzen A."/>
            <person name="Chen C."/>
            <person name="Yanf M."/>
            <person name="Daum C."/>
            <person name="Ng V."/>
            <person name="Clum A."/>
            <person name="Steindorff A."/>
            <person name="Ohm R."/>
            <person name="Martin F."/>
            <person name="Silar P."/>
            <person name="Natvig D."/>
            <person name="Lalanne C."/>
            <person name="Gautier V."/>
            <person name="Ament-Velasquez S.L."/>
            <person name="Kruys A."/>
            <person name="Hutchinson M.I."/>
            <person name="Powell A.J."/>
            <person name="Barry K."/>
            <person name="Miller A.N."/>
            <person name="Grigoriev I.V."/>
            <person name="Debuchy R."/>
            <person name="Gladieux P."/>
            <person name="Thoren M.H."/>
            <person name="Johannesson H."/>
        </authorList>
    </citation>
    <scope>NUCLEOTIDE SEQUENCE</scope>
    <source>
        <strain evidence="6">CBS 606.72</strain>
    </source>
</reference>
<evidence type="ECO:0000313" key="7">
    <source>
        <dbReference type="Proteomes" id="UP001175000"/>
    </source>
</evidence>
<comment type="subcellular location">
    <subcellularLocation>
        <location evidence="1">Cytoplasm</location>
    </subcellularLocation>
</comment>
<gene>
    <name evidence="6" type="ORF">B0T14DRAFT_567741</name>
</gene>
<evidence type="ECO:0000313" key="6">
    <source>
        <dbReference type="EMBL" id="KAK0621026.1"/>
    </source>
</evidence>
<name>A0AA39WT02_9PEZI</name>
<comment type="similarity">
    <text evidence="3">Belongs to the AAMDC family.</text>
</comment>
<comment type="caution">
    <text evidence="6">The sequence shown here is derived from an EMBL/GenBank/DDBJ whole genome shotgun (WGS) entry which is preliminary data.</text>
</comment>
<feature type="region of interest" description="Disordered" evidence="5">
    <location>
        <begin position="1"/>
        <end position="38"/>
    </location>
</feature>
<dbReference type="Proteomes" id="UP001175000">
    <property type="component" value="Unassembled WGS sequence"/>
</dbReference>
<evidence type="ECO:0000256" key="4">
    <source>
        <dbReference type="ARBA" id="ARBA00074293"/>
    </source>
</evidence>
<proteinExistence type="inferred from homology"/>
<dbReference type="InterPro" id="IPR007523">
    <property type="entry name" value="NDUFAF3/AAMDC"/>
</dbReference>
<accession>A0AA39WT02</accession>
<keyword evidence="2" id="KW-0963">Cytoplasm</keyword>
<evidence type="ECO:0000256" key="5">
    <source>
        <dbReference type="SAM" id="MobiDB-lite"/>
    </source>
</evidence>
<organism evidence="6 7">
    <name type="scientific">Immersiella caudata</name>
    <dbReference type="NCBI Taxonomy" id="314043"/>
    <lineage>
        <taxon>Eukaryota</taxon>
        <taxon>Fungi</taxon>
        <taxon>Dikarya</taxon>
        <taxon>Ascomycota</taxon>
        <taxon>Pezizomycotina</taxon>
        <taxon>Sordariomycetes</taxon>
        <taxon>Sordariomycetidae</taxon>
        <taxon>Sordariales</taxon>
        <taxon>Lasiosphaeriaceae</taxon>
        <taxon>Immersiella</taxon>
    </lineage>
</organism>
<dbReference type="SUPFAM" id="SSF64076">
    <property type="entry name" value="MTH938-like"/>
    <property type="match status" value="1"/>
</dbReference>
<dbReference type="CDD" id="cd05126">
    <property type="entry name" value="Mth938"/>
    <property type="match status" value="1"/>
</dbReference>
<dbReference type="Gene3D" id="3.40.1230.10">
    <property type="entry name" value="MTH938-like"/>
    <property type="match status" value="1"/>
</dbReference>
<evidence type="ECO:0000256" key="2">
    <source>
        <dbReference type="ARBA" id="ARBA00022490"/>
    </source>
</evidence>
<protein>
    <recommendedName>
        <fullName evidence="4">Mth938 domain-containing protein</fullName>
    </recommendedName>
</protein>
<evidence type="ECO:0000256" key="3">
    <source>
        <dbReference type="ARBA" id="ARBA00061510"/>
    </source>
</evidence>
<dbReference type="GO" id="GO:0005737">
    <property type="term" value="C:cytoplasm"/>
    <property type="evidence" value="ECO:0007669"/>
    <property type="project" value="UniProtKB-SubCell"/>
</dbReference>
<keyword evidence="7" id="KW-1185">Reference proteome</keyword>
<dbReference type="EMBL" id="JAULSU010000004">
    <property type="protein sequence ID" value="KAK0621026.1"/>
    <property type="molecule type" value="Genomic_DNA"/>
</dbReference>
<dbReference type="FunFam" id="3.40.1230.10:FF:000001">
    <property type="entry name" value="Adipogenesis-associated, Mth938 domain-containing"/>
    <property type="match status" value="1"/>
</dbReference>
<sequence>MATTPLSNEGAGRKTEDGDGPPSVASPHAKNAKPSDLTSPLITSISWGRIKVHGIIEELKDAKVWPGGGRAWDWGETGTRHNPGIQLADVEELLEHGAQVVVLSRGMDERLRVADSVVKAIESRGVKVHVAETQAAVAIYNELGKEGIAVGALFHSTC</sequence>
<dbReference type="InterPro" id="IPR036748">
    <property type="entry name" value="MTH938-like_sf"/>
</dbReference>
<dbReference type="InterPro" id="IPR034096">
    <property type="entry name" value="AAMDC"/>
</dbReference>